<protein>
    <submittedName>
        <fullName evidence="4">Phosphoglycerate mutase family protein</fullName>
    </submittedName>
</protein>
<dbReference type="OrthoDB" id="4120859at2"/>
<dbReference type="eggNOG" id="COG0406">
    <property type="taxonomic scope" value="Bacteria"/>
</dbReference>
<dbReference type="InterPro" id="IPR029033">
    <property type="entry name" value="His_PPase_superfam"/>
</dbReference>
<dbReference type="NCBIfam" id="TIGR03848">
    <property type="entry name" value="MSMEG_4193"/>
    <property type="match status" value="1"/>
</dbReference>
<organism evidence="4 5">
    <name type="scientific">Kineosphaera limosa NBRC 100340</name>
    <dbReference type="NCBI Taxonomy" id="1184609"/>
    <lineage>
        <taxon>Bacteria</taxon>
        <taxon>Bacillati</taxon>
        <taxon>Actinomycetota</taxon>
        <taxon>Actinomycetes</taxon>
        <taxon>Micrococcales</taxon>
        <taxon>Dermatophilaceae</taxon>
        <taxon>Kineosphaera</taxon>
    </lineage>
</organism>
<dbReference type="EMBL" id="BAHD01000005">
    <property type="protein sequence ID" value="GAB94532.1"/>
    <property type="molecule type" value="Genomic_DNA"/>
</dbReference>
<feature type="compositionally biased region" description="Low complexity" evidence="3">
    <location>
        <begin position="224"/>
        <end position="237"/>
    </location>
</feature>
<keyword evidence="5" id="KW-1185">Reference proteome</keyword>
<feature type="binding site" evidence="2">
    <location>
        <begin position="82"/>
        <end position="85"/>
    </location>
    <ligand>
        <name>substrate</name>
    </ligand>
</feature>
<dbReference type="RefSeq" id="WP_006591065.1">
    <property type="nucleotide sequence ID" value="NZ_BAHD01000005.1"/>
</dbReference>
<dbReference type="GO" id="GO:0016791">
    <property type="term" value="F:phosphatase activity"/>
    <property type="evidence" value="ECO:0007669"/>
    <property type="project" value="TreeGrafter"/>
</dbReference>
<comment type="caution">
    <text evidence="4">The sequence shown here is derived from an EMBL/GenBank/DDBJ whole genome shotgun (WGS) entry which is preliminary data.</text>
</comment>
<feature type="active site" description="Proton donor/acceptor" evidence="1">
    <location>
        <position position="82"/>
    </location>
</feature>
<dbReference type="SUPFAM" id="SSF53254">
    <property type="entry name" value="Phosphoglycerate mutase-like"/>
    <property type="match status" value="1"/>
</dbReference>
<feature type="binding site" evidence="2">
    <location>
        <position position="59"/>
    </location>
    <ligand>
        <name>substrate</name>
    </ligand>
</feature>
<gene>
    <name evidence="4" type="ORF">KILIM_005_01490</name>
</gene>
<evidence type="ECO:0000256" key="1">
    <source>
        <dbReference type="PIRSR" id="PIRSR613078-1"/>
    </source>
</evidence>
<name>K6WR00_9MICO</name>
<evidence type="ECO:0000313" key="4">
    <source>
        <dbReference type="EMBL" id="GAB94532.1"/>
    </source>
</evidence>
<feature type="binding site" evidence="2">
    <location>
        <begin position="8"/>
        <end position="15"/>
    </location>
    <ligand>
        <name>substrate</name>
    </ligand>
</feature>
<dbReference type="PANTHER" id="PTHR48100">
    <property type="entry name" value="BROAD-SPECIFICITY PHOSPHATASE YOR283W-RELATED"/>
    <property type="match status" value="1"/>
</dbReference>
<dbReference type="Gene3D" id="3.40.50.1240">
    <property type="entry name" value="Phosphoglycerate mutase-like"/>
    <property type="match status" value="1"/>
</dbReference>
<dbReference type="CDD" id="cd07067">
    <property type="entry name" value="HP_PGM_like"/>
    <property type="match status" value="1"/>
</dbReference>
<dbReference type="InterPro" id="IPR050275">
    <property type="entry name" value="PGM_Phosphatase"/>
</dbReference>
<feature type="active site" description="Tele-phosphohistidine intermediate" evidence="1">
    <location>
        <position position="9"/>
    </location>
</feature>
<proteinExistence type="predicted"/>
<dbReference type="InterPro" id="IPR022492">
    <property type="entry name" value="Phosphomutase_MSMEG4193_put"/>
</dbReference>
<evidence type="ECO:0000256" key="2">
    <source>
        <dbReference type="PIRSR" id="PIRSR613078-2"/>
    </source>
</evidence>
<reference evidence="4 5" key="1">
    <citation type="submission" date="2012-08" db="EMBL/GenBank/DDBJ databases">
        <title>Whole genome shotgun sequence of Kineosphaera limosa NBRC 100340.</title>
        <authorList>
            <person name="Yoshida I."/>
            <person name="Isaki S."/>
            <person name="Hosoyama A."/>
            <person name="Tsuchikane K."/>
            <person name="Katsumata H."/>
            <person name="Ando Y."/>
            <person name="Ohji S."/>
            <person name="Hamada M."/>
            <person name="Tamura T."/>
            <person name="Yamazoe A."/>
            <person name="Yamazaki S."/>
            <person name="Fujita N."/>
        </authorList>
    </citation>
    <scope>NUCLEOTIDE SEQUENCE [LARGE SCALE GENOMIC DNA]</scope>
    <source>
        <strain evidence="4 5">NBRC 100340</strain>
    </source>
</reference>
<dbReference type="Pfam" id="PF00300">
    <property type="entry name" value="His_Phos_1"/>
    <property type="match status" value="1"/>
</dbReference>
<evidence type="ECO:0000256" key="3">
    <source>
        <dbReference type="SAM" id="MobiDB-lite"/>
    </source>
</evidence>
<dbReference type="GO" id="GO:0005737">
    <property type="term" value="C:cytoplasm"/>
    <property type="evidence" value="ECO:0007669"/>
    <property type="project" value="TreeGrafter"/>
</dbReference>
<dbReference type="STRING" id="1184609.KILIM_005_01490"/>
<dbReference type="PANTHER" id="PTHR48100:SF2">
    <property type="entry name" value="CONSERVED PROTEIN"/>
    <property type="match status" value="1"/>
</dbReference>
<accession>K6WR00</accession>
<feature type="region of interest" description="Disordered" evidence="3">
    <location>
        <begin position="214"/>
        <end position="237"/>
    </location>
</feature>
<dbReference type="SMART" id="SM00855">
    <property type="entry name" value="PGAM"/>
    <property type="match status" value="1"/>
</dbReference>
<dbReference type="Proteomes" id="UP000008366">
    <property type="component" value="Unassembled WGS sequence"/>
</dbReference>
<dbReference type="AlphaFoldDB" id="K6WR00"/>
<dbReference type="InterPro" id="IPR013078">
    <property type="entry name" value="His_Pase_superF_clade-1"/>
</dbReference>
<sequence length="237" mass="24465">MPICLLVRHGRTSANVAGILAGWTPGVDLDDQGQAGARALGERLAGLPLRLVATSPLERCRQTAELITHPGAPVQIVDDLGECRYGAWTGRSLQDLAKEPLWRVVQDQPSAAVFPDGPDFPGESIAAMSSRAVAAVRSLDTAVRAEHGEGALWVAVSHGDVIKAILADAAGAHLDAFQRFVAGPASLSVVRYSPGRTFVERVNDTGADLSRLVPAAPSETPEPGAGATADAAVGGGV</sequence>
<evidence type="ECO:0000313" key="5">
    <source>
        <dbReference type="Proteomes" id="UP000008366"/>
    </source>
</evidence>